<evidence type="ECO:0000313" key="3">
    <source>
        <dbReference type="Proteomes" id="UP000886595"/>
    </source>
</evidence>
<dbReference type="Proteomes" id="UP000886595">
    <property type="component" value="Unassembled WGS sequence"/>
</dbReference>
<proteinExistence type="predicted"/>
<dbReference type="EMBL" id="JAAMPC010000004">
    <property type="protein sequence ID" value="KAG2315243.1"/>
    <property type="molecule type" value="Genomic_DNA"/>
</dbReference>
<accession>A0A8X7VNS1</accession>
<evidence type="ECO:0000313" key="2">
    <source>
        <dbReference type="EMBL" id="KAG2315243.1"/>
    </source>
</evidence>
<keyword evidence="3" id="KW-1185">Reference proteome</keyword>
<organism evidence="2 3">
    <name type="scientific">Brassica carinata</name>
    <name type="common">Ethiopian mustard</name>
    <name type="synonym">Abyssinian cabbage</name>
    <dbReference type="NCBI Taxonomy" id="52824"/>
    <lineage>
        <taxon>Eukaryota</taxon>
        <taxon>Viridiplantae</taxon>
        <taxon>Streptophyta</taxon>
        <taxon>Embryophyta</taxon>
        <taxon>Tracheophyta</taxon>
        <taxon>Spermatophyta</taxon>
        <taxon>Magnoliopsida</taxon>
        <taxon>eudicotyledons</taxon>
        <taxon>Gunneridae</taxon>
        <taxon>Pentapetalae</taxon>
        <taxon>rosids</taxon>
        <taxon>malvids</taxon>
        <taxon>Brassicales</taxon>
        <taxon>Brassicaceae</taxon>
        <taxon>Brassiceae</taxon>
        <taxon>Brassica</taxon>
    </lineage>
</organism>
<comment type="caution">
    <text evidence="2">The sequence shown here is derived from an EMBL/GenBank/DDBJ whole genome shotgun (WGS) entry which is preliminary data.</text>
</comment>
<gene>
    <name evidence="2" type="ORF">Bca52824_018365</name>
</gene>
<feature type="region of interest" description="Disordered" evidence="1">
    <location>
        <begin position="1"/>
        <end position="29"/>
    </location>
</feature>
<name>A0A8X7VNS1_BRACI</name>
<reference evidence="2 3" key="1">
    <citation type="submission" date="2020-02" db="EMBL/GenBank/DDBJ databases">
        <authorList>
            <person name="Ma Q."/>
            <person name="Huang Y."/>
            <person name="Song X."/>
            <person name="Pei D."/>
        </authorList>
    </citation>
    <scope>NUCLEOTIDE SEQUENCE [LARGE SCALE GENOMIC DNA]</scope>
    <source>
        <strain evidence="2">Sxm20200214</strain>
        <tissue evidence="2">Leaf</tissue>
    </source>
</reference>
<feature type="compositionally biased region" description="Polar residues" evidence="1">
    <location>
        <begin position="19"/>
        <end position="29"/>
    </location>
</feature>
<evidence type="ECO:0000256" key="1">
    <source>
        <dbReference type="SAM" id="MobiDB-lite"/>
    </source>
</evidence>
<protein>
    <submittedName>
        <fullName evidence="2">Uncharacterized protein</fullName>
    </submittedName>
</protein>
<sequence>MLSGKARLNHLHNKVAIPTPQNGRMSPRATSENVASLYDGFYVKKIAFTVNKDYDKEEREAQWAASQSTLHGLQPPERKKKHLKRIVTVNSLRLLNRLNAELRWPVEN</sequence>
<dbReference type="AlphaFoldDB" id="A0A8X7VNS1"/>